<proteinExistence type="predicted"/>
<evidence type="ECO:0000259" key="1">
    <source>
        <dbReference type="PROSITE" id="PS50995"/>
    </source>
</evidence>
<evidence type="ECO:0000313" key="3">
    <source>
        <dbReference type="Proteomes" id="UP001500897"/>
    </source>
</evidence>
<dbReference type="InterPro" id="IPR000835">
    <property type="entry name" value="HTH_MarR-typ"/>
</dbReference>
<dbReference type="InterPro" id="IPR039422">
    <property type="entry name" value="MarR/SlyA-like"/>
</dbReference>
<protein>
    <submittedName>
        <fullName evidence="2">MarR family transcriptional regulator</fullName>
    </submittedName>
</protein>
<dbReference type="InterPro" id="IPR036388">
    <property type="entry name" value="WH-like_DNA-bd_sf"/>
</dbReference>
<organism evidence="2 3">
    <name type="scientific">Kitasatospora saccharophila</name>
    <dbReference type="NCBI Taxonomy" id="407973"/>
    <lineage>
        <taxon>Bacteria</taxon>
        <taxon>Bacillati</taxon>
        <taxon>Actinomycetota</taxon>
        <taxon>Actinomycetes</taxon>
        <taxon>Kitasatosporales</taxon>
        <taxon>Streptomycetaceae</taxon>
        <taxon>Kitasatospora</taxon>
    </lineage>
</organism>
<dbReference type="PANTHER" id="PTHR33164:SF99">
    <property type="entry name" value="MARR FAMILY REGULATORY PROTEIN"/>
    <property type="match status" value="1"/>
</dbReference>
<dbReference type="PANTHER" id="PTHR33164">
    <property type="entry name" value="TRANSCRIPTIONAL REGULATOR, MARR FAMILY"/>
    <property type="match status" value="1"/>
</dbReference>
<accession>A0ABN2WZ90</accession>
<dbReference type="RefSeq" id="WP_344553301.1">
    <property type="nucleotide sequence ID" value="NZ_BAAANS010000023.1"/>
</dbReference>
<dbReference type="InterPro" id="IPR036390">
    <property type="entry name" value="WH_DNA-bd_sf"/>
</dbReference>
<name>A0ABN2WZ90_9ACTN</name>
<dbReference type="PROSITE" id="PS50995">
    <property type="entry name" value="HTH_MARR_2"/>
    <property type="match status" value="1"/>
</dbReference>
<feature type="domain" description="HTH marR-type" evidence="1">
    <location>
        <begin position="1"/>
        <end position="151"/>
    </location>
</feature>
<comment type="caution">
    <text evidence="2">The sequence shown here is derived from an EMBL/GenBank/DDBJ whole genome shotgun (WGS) entry which is preliminary data.</text>
</comment>
<keyword evidence="3" id="KW-1185">Reference proteome</keyword>
<dbReference type="Gene3D" id="1.10.10.10">
    <property type="entry name" value="Winged helix-like DNA-binding domain superfamily/Winged helix DNA-binding domain"/>
    <property type="match status" value="1"/>
</dbReference>
<evidence type="ECO:0000313" key="2">
    <source>
        <dbReference type="EMBL" id="GAA2102176.1"/>
    </source>
</evidence>
<reference evidence="2 3" key="1">
    <citation type="journal article" date="2019" name="Int. J. Syst. Evol. Microbiol.">
        <title>The Global Catalogue of Microorganisms (GCM) 10K type strain sequencing project: providing services to taxonomists for standard genome sequencing and annotation.</title>
        <authorList>
            <consortium name="The Broad Institute Genomics Platform"/>
            <consortium name="The Broad Institute Genome Sequencing Center for Infectious Disease"/>
            <person name="Wu L."/>
            <person name="Ma J."/>
        </authorList>
    </citation>
    <scope>NUCLEOTIDE SEQUENCE [LARGE SCALE GENOMIC DNA]</scope>
    <source>
        <strain evidence="2 3">JCM 14559</strain>
    </source>
</reference>
<dbReference type="SUPFAM" id="SSF46785">
    <property type="entry name" value="Winged helix' DNA-binding domain"/>
    <property type="match status" value="1"/>
</dbReference>
<dbReference type="Pfam" id="PF01047">
    <property type="entry name" value="MarR"/>
    <property type="match status" value="1"/>
</dbReference>
<dbReference type="Proteomes" id="UP001500897">
    <property type="component" value="Unassembled WGS sequence"/>
</dbReference>
<sequence length="169" mass="18917">MTEPPTGPRWLDDTEMRAWAGLLETYDLIHRQVELQLREEAGLTMVQYEILTRLDESPAGSCGMTELAERMVASRSGLTYQVGQLAKAGLLVREPDPADERAVRAVLTEAGRRLLEATAPGHVRVVREGLLDLFTPAQVTQLATLMDTARTHLRQVVPVIPPRPRRKRE</sequence>
<gene>
    <name evidence="2" type="ORF">GCM10009759_36510</name>
</gene>
<dbReference type="SMART" id="SM00347">
    <property type="entry name" value="HTH_MARR"/>
    <property type="match status" value="1"/>
</dbReference>
<dbReference type="EMBL" id="BAAANS010000023">
    <property type="protein sequence ID" value="GAA2102176.1"/>
    <property type="molecule type" value="Genomic_DNA"/>
</dbReference>